<proteinExistence type="predicted"/>
<dbReference type="PROSITE" id="PS50102">
    <property type="entry name" value="RRM"/>
    <property type="match status" value="2"/>
</dbReference>
<feature type="domain" description="RRM" evidence="5">
    <location>
        <begin position="99"/>
        <end position="172"/>
    </location>
</feature>
<dbReference type="GO" id="GO:1990904">
    <property type="term" value="C:ribonucleoprotein complex"/>
    <property type="evidence" value="ECO:0007669"/>
    <property type="project" value="InterPro"/>
</dbReference>
<dbReference type="Gene3D" id="3.30.70.330">
    <property type="match status" value="2"/>
</dbReference>
<dbReference type="InterPro" id="IPR000504">
    <property type="entry name" value="RRM_dom"/>
</dbReference>
<dbReference type="InterPro" id="IPR012677">
    <property type="entry name" value="Nucleotide-bd_a/b_plait_sf"/>
</dbReference>
<dbReference type="PANTHER" id="PTHR24012">
    <property type="entry name" value="RNA BINDING PROTEIN"/>
    <property type="match status" value="1"/>
</dbReference>
<dbReference type="AlphaFoldDB" id="H2YQI2"/>
<feature type="region of interest" description="Disordered" evidence="4">
    <location>
        <begin position="20"/>
        <end position="57"/>
    </location>
</feature>
<reference evidence="7" key="1">
    <citation type="submission" date="2003-08" db="EMBL/GenBank/DDBJ databases">
        <authorList>
            <person name="Birren B."/>
            <person name="Nusbaum C."/>
            <person name="Abebe A."/>
            <person name="Abouelleil A."/>
            <person name="Adekoya E."/>
            <person name="Ait-zahra M."/>
            <person name="Allen N."/>
            <person name="Allen T."/>
            <person name="An P."/>
            <person name="Anderson M."/>
            <person name="Anderson S."/>
            <person name="Arachchi H."/>
            <person name="Armbruster J."/>
            <person name="Bachantsang P."/>
            <person name="Baldwin J."/>
            <person name="Barry A."/>
            <person name="Bayul T."/>
            <person name="Blitshsteyn B."/>
            <person name="Bloom T."/>
            <person name="Blye J."/>
            <person name="Boguslavskiy L."/>
            <person name="Borowsky M."/>
            <person name="Boukhgalter B."/>
            <person name="Brunache A."/>
            <person name="Butler J."/>
            <person name="Calixte N."/>
            <person name="Calvo S."/>
            <person name="Camarata J."/>
            <person name="Campo K."/>
            <person name="Chang J."/>
            <person name="Cheshatsang Y."/>
            <person name="Citroen M."/>
            <person name="Collymore A."/>
            <person name="Considine T."/>
            <person name="Cook A."/>
            <person name="Cooke P."/>
            <person name="Corum B."/>
            <person name="Cuomo C."/>
            <person name="David R."/>
            <person name="Dawoe T."/>
            <person name="Degray S."/>
            <person name="Dodge S."/>
            <person name="Dooley K."/>
            <person name="Dorje P."/>
            <person name="Dorjee K."/>
            <person name="Dorris L."/>
            <person name="Duffey N."/>
            <person name="Dupes A."/>
            <person name="Elkins T."/>
            <person name="Engels R."/>
            <person name="Erickson J."/>
            <person name="Farina A."/>
            <person name="Faro S."/>
            <person name="Ferreira P."/>
            <person name="Fischer H."/>
            <person name="Fitzgerald M."/>
            <person name="Foley K."/>
            <person name="Gage D."/>
            <person name="Galagan J."/>
            <person name="Gearin G."/>
            <person name="Gnerre S."/>
            <person name="Gnirke A."/>
            <person name="Goyette A."/>
            <person name="Graham J."/>
            <person name="Grandbois E."/>
            <person name="Gyaltsen K."/>
            <person name="Hafez N."/>
            <person name="Hagopian D."/>
            <person name="Hagos B."/>
            <person name="Hall J."/>
            <person name="Hatcher B."/>
            <person name="Heller A."/>
            <person name="Higgins H."/>
            <person name="Honan T."/>
            <person name="Horn A."/>
            <person name="Houde N."/>
            <person name="Hughes L."/>
            <person name="Hulme W."/>
            <person name="Husby E."/>
            <person name="Iliev I."/>
            <person name="Jaffe D."/>
            <person name="Jones C."/>
            <person name="Kamal M."/>
            <person name="Kamat A."/>
            <person name="Kamvysselis M."/>
            <person name="Karlsson E."/>
            <person name="Kells C."/>
            <person name="Kieu A."/>
            <person name="Kisner P."/>
            <person name="Kodira C."/>
            <person name="Kulbokas E."/>
            <person name="Labutti K."/>
            <person name="Lama D."/>
            <person name="Landers T."/>
            <person name="Leger J."/>
            <person name="Levine S."/>
            <person name="Lewis D."/>
            <person name="Lewis T."/>
            <person name="Lindblad-toh K."/>
            <person name="Liu X."/>
            <person name="Lokyitsang T."/>
            <person name="Lokyitsang Y."/>
            <person name="Lucien O."/>
            <person name="Lui A."/>
            <person name="Ma L.J."/>
            <person name="Mabbitt R."/>
            <person name="Macdonald J."/>
            <person name="Maclean C."/>
            <person name="Major J."/>
            <person name="Manning J."/>
            <person name="Marabella R."/>
            <person name="Maru K."/>
            <person name="Matthews C."/>
            <person name="Mauceli E."/>
            <person name="Mccarthy M."/>
            <person name="Mcdonough S."/>
            <person name="Mcghee T."/>
            <person name="Meldrim J."/>
            <person name="Meneus L."/>
            <person name="Mesirov J."/>
            <person name="Mihalev A."/>
            <person name="Mihova T."/>
            <person name="Mikkelsen T."/>
            <person name="Mlenga V."/>
            <person name="Moru K."/>
            <person name="Mozes J."/>
            <person name="Mulrain L."/>
            <person name="Munson G."/>
            <person name="Naylor J."/>
            <person name="Newes C."/>
            <person name="Nguyen C."/>
            <person name="Nguyen N."/>
            <person name="Nguyen T."/>
            <person name="Nicol R."/>
            <person name="Nielsen C."/>
            <person name="Nizzari M."/>
            <person name="Norbu C."/>
            <person name="Norbu N."/>
            <person name="O'donnell P."/>
            <person name="Okoawo O."/>
            <person name="O'leary S."/>
            <person name="Omotosho B."/>
            <person name="O'neill K."/>
            <person name="Osman S."/>
            <person name="Parker S."/>
            <person name="Perrin D."/>
            <person name="Phunkhang P."/>
            <person name="Piqani B."/>
            <person name="Purcell S."/>
            <person name="Rachupka T."/>
            <person name="Ramasamy U."/>
            <person name="Rameau R."/>
            <person name="Ray V."/>
            <person name="Raymond C."/>
            <person name="Retta R."/>
            <person name="Richardson S."/>
            <person name="Rise C."/>
            <person name="Rodriguez J."/>
            <person name="Rogers J."/>
            <person name="Rogov P."/>
            <person name="Rutman M."/>
            <person name="Schupbach R."/>
            <person name="Seaman C."/>
            <person name="Settipalli S."/>
            <person name="Sharpe T."/>
            <person name="Sheridan J."/>
            <person name="Sherpa N."/>
            <person name="Shi J."/>
            <person name="Smirnov S."/>
            <person name="Smith C."/>
            <person name="Sougnez C."/>
            <person name="Spencer B."/>
            <person name="Stalker J."/>
            <person name="Stange-thomann N."/>
            <person name="Stavropoulos S."/>
            <person name="Stetson K."/>
            <person name="Stone C."/>
            <person name="Stone S."/>
            <person name="Stubbs M."/>
            <person name="Talamas J."/>
            <person name="Tchuinga P."/>
            <person name="Tenzing P."/>
            <person name="Tesfaye S."/>
            <person name="Theodore J."/>
            <person name="Thoulutsang Y."/>
            <person name="Topham K."/>
            <person name="Towey S."/>
            <person name="Tsamla T."/>
            <person name="Tsomo N."/>
            <person name="Vallee D."/>
            <person name="Vassiliev H."/>
            <person name="Venkataraman V."/>
            <person name="Vinson J."/>
            <person name="Vo A."/>
            <person name="Wade C."/>
            <person name="Wang S."/>
            <person name="Wangchuk T."/>
            <person name="Wangdi T."/>
            <person name="Whittaker C."/>
            <person name="Wilkinson J."/>
            <person name="Wu Y."/>
            <person name="Wyman D."/>
            <person name="Yadav S."/>
            <person name="Yang S."/>
            <person name="Yang X."/>
            <person name="Yeager S."/>
            <person name="Yee E."/>
            <person name="Young G."/>
            <person name="Zainoun J."/>
            <person name="Zembeck L."/>
            <person name="Zimmer A."/>
            <person name="Zody M."/>
            <person name="Lander E."/>
        </authorList>
    </citation>
    <scope>NUCLEOTIDE SEQUENCE [LARGE SCALE GENOMIC DNA]</scope>
</reference>
<name>H2YQI2_CIOSA</name>
<dbReference type="InterPro" id="IPR002343">
    <property type="entry name" value="Hud_Sxl_RNA"/>
</dbReference>
<evidence type="ECO:0000256" key="3">
    <source>
        <dbReference type="PROSITE-ProRule" id="PRU00176"/>
    </source>
</evidence>
<dbReference type="eggNOG" id="KOG4733">
    <property type="taxonomic scope" value="Eukaryota"/>
</dbReference>
<dbReference type="Proteomes" id="UP000007875">
    <property type="component" value="Unassembled WGS sequence"/>
</dbReference>
<dbReference type="FunCoup" id="H2YQI2">
    <property type="interactions" value="17"/>
</dbReference>
<dbReference type="FunFam" id="3.30.70.330:FF:000012">
    <property type="entry name" value="RNA-binding motif, single-stranded-interacting protein 3 isoform 1"/>
    <property type="match status" value="1"/>
</dbReference>
<dbReference type="CDD" id="cd12244">
    <property type="entry name" value="RRM2_MSSP"/>
    <property type="match status" value="1"/>
</dbReference>
<dbReference type="GO" id="GO:0003723">
    <property type="term" value="F:RNA binding"/>
    <property type="evidence" value="ECO:0007669"/>
    <property type="project" value="UniProtKB-UniRule"/>
</dbReference>
<dbReference type="Pfam" id="PF00076">
    <property type="entry name" value="RRM_1"/>
    <property type="match status" value="2"/>
</dbReference>
<dbReference type="SUPFAM" id="SSF54928">
    <property type="entry name" value="RNA-binding domain, RBD"/>
    <property type="match status" value="2"/>
</dbReference>
<keyword evidence="2 3" id="KW-0694">RNA-binding</keyword>
<dbReference type="GeneTree" id="ENSGT00940000155250"/>
<protein>
    <recommendedName>
        <fullName evidence="5">RRM domain-containing protein</fullName>
    </recommendedName>
</protein>
<evidence type="ECO:0000256" key="1">
    <source>
        <dbReference type="ARBA" id="ARBA00022737"/>
    </source>
</evidence>
<dbReference type="Ensembl" id="ENSCSAVT00000007689.1">
    <property type="protein sequence ID" value="ENSCSAVP00000007590.1"/>
    <property type="gene ID" value="ENSCSAVG00000004539.1"/>
</dbReference>
<reference evidence="6" key="3">
    <citation type="submission" date="2025-09" db="UniProtKB">
        <authorList>
            <consortium name="Ensembl"/>
        </authorList>
    </citation>
    <scope>IDENTIFICATION</scope>
</reference>
<dbReference type="CDD" id="cd12243">
    <property type="entry name" value="RRM1_MSSP"/>
    <property type="match status" value="1"/>
</dbReference>
<dbReference type="HOGENOM" id="CLU_016278_2_1_1"/>
<dbReference type="SMART" id="SM00360">
    <property type="entry name" value="RRM"/>
    <property type="match status" value="2"/>
</dbReference>
<dbReference type="OMA" id="MYIWASN"/>
<sequence>MYIWASNPLPYWPYAQQMGPHNRSMPPPSPSTASNTSSNHSNSTGSPPSGTGSPHSAQMMHIIPNQSFVPQGMHHMNGAPMCNGQPHNMGNNNEQLSKTNLYIRGLSAATNDEDLHNLCKQYGKIVSTKAIIDPATNLCKGYGFVDFDRYDSASLAVEQLKHRGIQAQMAKQQEQDPTNLYISNLPRNINEQELENMLSPYGQVISTRILRDNANISKGVGFARMESKDKCEQIIQKFNGKYLHTVSGGEQPTEPLLCKFADGGPKKNKQHQKFMNGGRSWREGDMFAYDVPPMHNGLPANRLMVQQLPNPGYQQIPGAPMWIQPPSYVVQPHMPPGSVISSVDPNVHHMHPGVLPQIGQLSNQMNQLHLGHPANNVPFVPSTVCPPFIPQYAQAVPVPPRVSDASITEVTEQTIPVTESVPVEQ</sequence>
<evidence type="ECO:0000313" key="6">
    <source>
        <dbReference type="Ensembl" id="ENSCSAVP00000007590.1"/>
    </source>
</evidence>
<evidence type="ECO:0000256" key="2">
    <source>
        <dbReference type="ARBA" id="ARBA00022884"/>
    </source>
</evidence>
<reference evidence="6" key="2">
    <citation type="submission" date="2025-08" db="UniProtKB">
        <authorList>
            <consortium name="Ensembl"/>
        </authorList>
    </citation>
    <scope>IDENTIFICATION</scope>
</reference>
<dbReference type="FunFam" id="3.30.70.330:FF:000169">
    <property type="entry name" value="protein alan shepard isoform X4"/>
    <property type="match status" value="1"/>
</dbReference>
<evidence type="ECO:0000259" key="5">
    <source>
        <dbReference type="PROSITE" id="PS50102"/>
    </source>
</evidence>
<dbReference type="PRINTS" id="PR00961">
    <property type="entry name" value="HUDSXLRNA"/>
</dbReference>
<organism evidence="6 7">
    <name type="scientific">Ciona savignyi</name>
    <name type="common">Pacific transparent sea squirt</name>
    <dbReference type="NCBI Taxonomy" id="51511"/>
    <lineage>
        <taxon>Eukaryota</taxon>
        <taxon>Metazoa</taxon>
        <taxon>Chordata</taxon>
        <taxon>Tunicata</taxon>
        <taxon>Ascidiacea</taxon>
        <taxon>Phlebobranchia</taxon>
        <taxon>Cionidae</taxon>
        <taxon>Ciona</taxon>
    </lineage>
</organism>
<dbReference type="InParanoid" id="H2YQI2"/>
<dbReference type="InterPro" id="IPR035979">
    <property type="entry name" value="RBD_domain_sf"/>
</dbReference>
<keyword evidence="7" id="KW-1185">Reference proteome</keyword>
<accession>H2YQI2</accession>
<dbReference type="STRING" id="51511.ENSCSAVP00000007590"/>
<feature type="compositionally biased region" description="Low complexity" evidence="4">
    <location>
        <begin position="31"/>
        <end position="57"/>
    </location>
</feature>
<feature type="domain" description="RRM" evidence="5">
    <location>
        <begin position="178"/>
        <end position="263"/>
    </location>
</feature>
<evidence type="ECO:0000313" key="7">
    <source>
        <dbReference type="Proteomes" id="UP000007875"/>
    </source>
</evidence>
<keyword evidence="1" id="KW-0677">Repeat</keyword>
<evidence type="ECO:0000256" key="4">
    <source>
        <dbReference type="SAM" id="MobiDB-lite"/>
    </source>
</evidence>